<keyword evidence="2" id="KW-0238">DNA-binding</keyword>
<dbReference type="GO" id="GO:0006355">
    <property type="term" value="P:regulation of DNA-templated transcription"/>
    <property type="evidence" value="ECO:0007669"/>
    <property type="project" value="InterPro"/>
</dbReference>
<gene>
    <name evidence="4" type="ORF">GS424_006415</name>
</gene>
<dbReference type="PANTHER" id="PTHR44688:SF16">
    <property type="entry name" value="DNA-BINDING TRANSCRIPTIONAL ACTIVATOR DEVR_DOSR"/>
    <property type="match status" value="1"/>
</dbReference>
<dbReference type="SUPFAM" id="SSF46894">
    <property type="entry name" value="C-terminal effector domain of the bipartite response regulators"/>
    <property type="match status" value="1"/>
</dbReference>
<sequence length="464" mass="49722">MNDLLDKLFSFLRENTLIFYAGIGMGVYRCVHEWPLWFNAAVAHAGVPPLFEGDFFFLLVDVGKVVGLVGYLVLCYGRDRQRTSGALLVAPSALVVSGCVVPLLVVLGLEPGSGAVISSLVLIGAGAGMLFAQWIEFCGYLPPIRVIQVFAISFAVRFLLLPLVTGVDALSSTLLVMFLAGTSFVQIAFCFDKVPMASVSVRDASGMRGLSGCGMLFLFVCVFAFAYGLCGSTTSLSHSASETGWGTVLPSIVVLVLAFKMGDRFDQTILYAISLPLLTAGLIGVEFLGVSLSLSQMLVSAAYSTFDLLVYTLVCSAAFQSRTSAMLPGACVRVLALVAADAAIALMRLVPELNSGVVVTATILAALAVGIAAFAPRLGGRREYYQFHPDRQATDRARLERIAEAKSLSQRETTVFQLLVMGKTSTEISEELFISNGAVRAHCSRIYDKFGVHSRKDFDALFEG</sequence>
<dbReference type="KEGG" id="egd:GS424_006415"/>
<evidence type="ECO:0000256" key="3">
    <source>
        <dbReference type="ARBA" id="ARBA00023163"/>
    </source>
</evidence>
<dbReference type="PROSITE" id="PS50043">
    <property type="entry name" value="HTH_LUXR_2"/>
    <property type="match status" value="1"/>
</dbReference>
<reference evidence="4 5" key="1">
    <citation type="submission" date="2020-10" db="EMBL/GenBank/DDBJ databases">
        <title>Eggerthella sp. nov., isolated from human feces.</title>
        <authorList>
            <person name="Yajun G."/>
        </authorList>
    </citation>
    <scope>NUCLEOTIDE SEQUENCE [LARGE SCALE GENOMIC DNA]</scope>
    <source>
        <strain evidence="4 5">HF-1101</strain>
    </source>
</reference>
<accession>A0A6L7IZ53</accession>
<keyword evidence="3" id="KW-0804">Transcription</keyword>
<evidence type="ECO:0000313" key="4">
    <source>
        <dbReference type="EMBL" id="QOS69474.1"/>
    </source>
</evidence>
<dbReference type="InterPro" id="IPR000792">
    <property type="entry name" value="Tscrpt_reg_LuxR_C"/>
</dbReference>
<dbReference type="SMART" id="SM00421">
    <property type="entry name" value="HTH_LUXR"/>
    <property type="match status" value="1"/>
</dbReference>
<dbReference type="PANTHER" id="PTHR44688">
    <property type="entry name" value="DNA-BINDING TRANSCRIPTIONAL ACTIVATOR DEVR_DOSR"/>
    <property type="match status" value="1"/>
</dbReference>
<dbReference type="AlphaFoldDB" id="A0A6L7IZ53"/>
<protein>
    <submittedName>
        <fullName evidence="4">LuxR family transcriptional regulator</fullName>
    </submittedName>
</protein>
<evidence type="ECO:0000256" key="2">
    <source>
        <dbReference type="ARBA" id="ARBA00023125"/>
    </source>
</evidence>
<name>A0A6L7IZ53_9ACTN</name>
<dbReference type="CDD" id="cd06170">
    <property type="entry name" value="LuxR_C_like"/>
    <property type="match status" value="1"/>
</dbReference>
<dbReference type="PRINTS" id="PR00038">
    <property type="entry name" value="HTHLUXR"/>
</dbReference>
<dbReference type="Gene3D" id="1.10.10.10">
    <property type="entry name" value="Winged helix-like DNA-binding domain superfamily/Winged helix DNA-binding domain"/>
    <property type="match status" value="1"/>
</dbReference>
<organism evidence="4 5">
    <name type="scientific">Eggerthella guodeyinii</name>
    <dbReference type="NCBI Taxonomy" id="2690837"/>
    <lineage>
        <taxon>Bacteria</taxon>
        <taxon>Bacillati</taxon>
        <taxon>Actinomycetota</taxon>
        <taxon>Coriobacteriia</taxon>
        <taxon>Eggerthellales</taxon>
        <taxon>Eggerthellaceae</taxon>
        <taxon>Eggerthella</taxon>
    </lineage>
</organism>
<keyword evidence="1" id="KW-0805">Transcription regulation</keyword>
<dbReference type="Pfam" id="PF00196">
    <property type="entry name" value="GerE"/>
    <property type="match status" value="1"/>
</dbReference>
<dbReference type="GO" id="GO:0003677">
    <property type="term" value="F:DNA binding"/>
    <property type="evidence" value="ECO:0007669"/>
    <property type="project" value="UniProtKB-KW"/>
</dbReference>
<dbReference type="EMBL" id="CP063310">
    <property type="protein sequence ID" value="QOS69474.1"/>
    <property type="molecule type" value="Genomic_DNA"/>
</dbReference>
<dbReference type="Proteomes" id="UP000478463">
    <property type="component" value="Chromosome"/>
</dbReference>
<dbReference type="InterPro" id="IPR036388">
    <property type="entry name" value="WH-like_DNA-bd_sf"/>
</dbReference>
<evidence type="ECO:0000313" key="5">
    <source>
        <dbReference type="Proteomes" id="UP000478463"/>
    </source>
</evidence>
<dbReference type="RefSeq" id="WP_160943242.1">
    <property type="nucleotide sequence ID" value="NZ_CP063310.1"/>
</dbReference>
<evidence type="ECO:0000256" key="1">
    <source>
        <dbReference type="ARBA" id="ARBA00023015"/>
    </source>
</evidence>
<proteinExistence type="predicted"/>
<dbReference type="InterPro" id="IPR016032">
    <property type="entry name" value="Sig_transdc_resp-reg_C-effctor"/>
</dbReference>